<protein>
    <submittedName>
        <fullName evidence="4">HYR domain-containing protein</fullName>
    </submittedName>
</protein>
<evidence type="ECO:0000256" key="1">
    <source>
        <dbReference type="ARBA" id="ARBA00022737"/>
    </source>
</evidence>
<keyword evidence="2" id="KW-0732">Signal</keyword>
<dbReference type="PANTHER" id="PTHR24273:SF32">
    <property type="entry name" value="HYALIN"/>
    <property type="match status" value="1"/>
</dbReference>
<feature type="non-terminal residue" evidence="4">
    <location>
        <position position="1342"/>
    </location>
</feature>
<organism evidence="4 5">
    <name type="scientific">Eiseniibacteriota bacterium</name>
    <dbReference type="NCBI Taxonomy" id="2212470"/>
    <lineage>
        <taxon>Bacteria</taxon>
        <taxon>Candidatus Eiseniibacteriota</taxon>
    </lineage>
</organism>
<feature type="domain" description="HYR" evidence="3">
    <location>
        <begin position="906"/>
        <end position="982"/>
    </location>
</feature>
<dbReference type="InterPro" id="IPR045829">
    <property type="entry name" value="PKD_6"/>
</dbReference>
<dbReference type="PANTHER" id="PTHR24273">
    <property type="entry name" value="FI04643P-RELATED"/>
    <property type="match status" value="1"/>
</dbReference>
<dbReference type="Pfam" id="PF19408">
    <property type="entry name" value="PKD_6"/>
    <property type="match status" value="1"/>
</dbReference>
<feature type="chain" id="PRO_5022180739" evidence="2">
    <location>
        <begin position="29"/>
        <end position="1342"/>
    </location>
</feature>
<proteinExistence type="predicted"/>
<accession>A0A538U3D6</accession>
<name>A0A538U3D6_UNCEI</name>
<gene>
    <name evidence="4" type="ORF">E6K80_08655</name>
</gene>
<reference evidence="4 5" key="1">
    <citation type="journal article" date="2019" name="Nat. Microbiol.">
        <title>Mediterranean grassland soil C-N compound turnover is dependent on rainfall and depth, and is mediated by genomically divergent microorganisms.</title>
        <authorList>
            <person name="Diamond S."/>
            <person name="Andeer P.F."/>
            <person name="Li Z."/>
            <person name="Crits-Christoph A."/>
            <person name="Burstein D."/>
            <person name="Anantharaman K."/>
            <person name="Lane K.R."/>
            <person name="Thomas B.C."/>
            <person name="Pan C."/>
            <person name="Northen T.R."/>
            <person name="Banfield J.F."/>
        </authorList>
    </citation>
    <scope>NUCLEOTIDE SEQUENCE [LARGE SCALE GENOMIC DNA]</scope>
    <source>
        <strain evidence="4">WS_10</strain>
    </source>
</reference>
<dbReference type="InterPro" id="IPR013783">
    <property type="entry name" value="Ig-like_fold"/>
</dbReference>
<feature type="domain" description="HYR" evidence="3">
    <location>
        <begin position="743"/>
        <end position="828"/>
    </location>
</feature>
<dbReference type="PROSITE" id="PS50825">
    <property type="entry name" value="HYR"/>
    <property type="match status" value="2"/>
</dbReference>
<dbReference type="Pfam" id="PF02494">
    <property type="entry name" value="HYR"/>
    <property type="match status" value="1"/>
</dbReference>
<evidence type="ECO:0000313" key="5">
    <source>
        <dbReference type="Proteomes" id="UP000319836"/>
    </source>
</evidence>
<sequence length="1342" mass="136859">MFARSKLGSGWLALLICWCLALPAAAFAATVTTDKADYAPRETVHIAGTGWQSGETVSILLHEDPTRSPDITLSALADGGGNISATHVIEDFDLGVAYTATAIGQSSGFTATTSFTDAPAPGTAPVNPPTGGFGIDGNLGANAPTAGIGDWVPGSAGTGGNVLTAGGIPVVPGTTFHLIDLFNSGTDDNFAGGHKFDENPNNWTWVSNPVNDKQDLNNALIHFSTDGSGHQWVMVAADRLSNNGDAYIDFEFLQNTLAKTGGPSSGGFLSSGPNGGRTAGDFVLTLELTKGGTSAGFAVSRWEAVPVSAQAPDGFDYVDRTALVPASAVLAAVNTASVPVSFGAFGGTSYDANTFAEAGIDLTALLGAIDACTSLGVKSILVKTKESQSPTATIVDLIAPLQVTRQLGLADAGPDQPKCSQGASTSFTVTGVATPSPGDVVTSTTWTVQSQDPGVTNVSIAAPGSPTTSVTVTGTGAVTLRFTVATSPHNCSAHDDVVLTVNPSPTASITGPSGPVCPSASNLTFTGPAGMSSYSWSISGNGMIVGSTTGQSVTVDAGSACGQNFVLSLTVNNGTCSNNGSVTVPVNDTQPPTIAGVGPNGAIQCPNAPSFSSPTASDNCSTATLTFVDATTPGSCPNAKDVKRTWTATDGCGNTASASQTIHVVDTTPPSFTFVPTGGTIQCPGQPSFGEPTANDACGTTSITHLDSQTPGACANTYDVTRTWTATDACGNAATAAATIHVVDTTPPVFDNAPSDATVECNDVPPPAVVTAHDACDPSVQVDLGEAVIILDSNPSSTQCTYEIKRTWTAKDDCGNAATATQTLTVKDTQAPQVASCPTDATIQCGQTPSFGTPQFTDNCDTQLDVTFGDSPVPANCTGKPGTKRTWTAKDNCGNAATCSQTIIYVDTTLPVIACPSDITVSGCNATVNYTVTATDNCSTPVVIVNPPSGSTFPIGTTTVSATATDGCGLVATCSFKVTVNPGPTVDITGDAAICQGQTTQLCGPDGSFTWAWTGPGGFTAGTRCVTVGTQGTYNLTVTDALHCSSAGGFDLTVNPKPVCSISGPTSTCTGVAVQLCGPVGDYTFSWTGPSGFTSGQRCINVSTQGDYSLVLTDNTTKCSSDACSQHLTVNTCIVNCPRTPGFWSQQCPGSTAIKFTDAQMTSIISCIDAKVGIFNGLNRTKFCSIVSSSKTDQRTQSKRQFIAFLANLCTDELNIVANNGNVLILDPTTPITPCAGLTSTTIGGLVTEIDTKLLALESQNLKSGTVKTVYSQIIECLDGINNGRSIGTVCPEHLSLNENYDPAAGTFSLSDDADLVELYRASPNPFQSTTRIAYLVGGSGQ</sequence>
<dbReference type="InterPro" id="IPR003410">
    <property type="entry name" value="HYR_dom"/>
</dbReference>
<evidence type="ECO:0000313" key="4">
    <source>
        <dbReference type="EMBL" id="TMQ70398.1"/>
    </source>
</evidence>
<evidence type="ECO:0000259" key="3">
    <source>
        <dbReference type="PROSITE" id="PS50825"/>
    </source>
</evidence>
<dbReference type="Gene3D" id="2.60.40.10">
    <property type="entry name" value="Immunoglobulins"/>
    <property type="match status" value="5"/>
</dbReference>
<comment type="caution">
    <text evidence="4">The sequence shown here is derived from an EMBL/GenBank/DDBJ whole genome shotgun (WGS) entry which is preliminary data.</text>
</comment>
<dbReference type="Proteomes" id="UP000319836">
    <property type="component" value="Unassembled WGS sequence"/>
</dbReference>
<evidence type="ECO:0000256" key="2">
    <source>
        <dbReference type="SAM" id="SignalP"/>
    </source>
</evidence>
<dbReference type="EMBL" id="VBPA01000209">
    <property type="protein sequence ID" value="TMQ70398.1"/>
    <property type="molecule type" value="Genomic_DNA"/>
</dbReference>
<keyword evidence="1" id="KW-0677">Repeat</keyword>
<feature type="signal peptide" evidence="2">
    <location>
        <begin position="1"/>
        <end position="28"/>
    </location>
</feature>